<name>A0A7R8ZRA1_9CRUS</name>
<proteinExistence type="predicted"/>
<dbReference type="EMBL" id="OB663420">
    <property type="protein sequence ID" value="CAD7231352.1"/>
    <property type="molecule type" value="Genomic_DNA"/>
</dbReference>
<reference evidence="1" key="1">
    <citation type="submission" date="2020-11" db="EMBL/GenBank/DDBJ databases">
        <authorList>
            <person name="Tran Van P."/>
        </authorList>
    </citation>
    <scope>NUCLEOTIDE SEQUENCE</scope>
</reference>
<dbReference type="AlphaFoldDB" id="A0A7R8ZRA1"/>
<sequence length="420" mass="46690">MFRGVFSSLCLLVVLQYGAGNHVEVTSYDEIIQALLDGHHLNVVINIVECGSELPGNTTNAITSLPIKFWSWVQRSDSTTSFEFRHTFITPFDNSYNYENVAVTMTSAGSVTVEVTFFIPTTDGISNEVAYTCSLGGGVRVFDHNGGEVWDRANSYDQVKAALVSGRHVDRVINYSGCSGSPIGGNPNRIMGSNNELSYVIRNDIPREHIEFVDQEFIHLGDDSSMDIFAVTTIGNPNGDIGVRTEIWQLVTWDSDLHSILTCGYSDVVSFTLEPEEDEVEYMTYDEMVQGLLTGHELEVIFDTFDCTSIPDGGPGPHRIYIENIQQWTMGEWENGTFVRFSTNHFRNDIDPEIEFEEFDVFSDGSMIASSFIIDPASGQITARRAYQCEIGSSARLFGFDGDTTRITDFSELAQAVEMG</sequence>
<accession>A0A7R8ZRA1</accession>
<protein>
    <submittedName>
        <fullName evidence="1">Uncharacterized protein</fullName>
    </submittedName>
</protein>
<organism evidence="1">
    <name type="scientific">Cyprideis torosa</name>
    <dbReference type="NCBI Taxonomy" id="163714"/>
    <lineage>
        <taxon>Eukaryota</taxon>
        <taxon>Metazoa</taxon>
        <taxon>Ecdysozoa</taxon>
        <taxon>Arthropoda</taxon>
        <taxon>Crustacea</taxon>
        <taxon>Oligostraca</taxon>
        <taxon>Ostracoda</taxon>
        <taxon>Podocopa</taxon>
        <taxon>Podocopida</taxon>
        <taxon>Cytherocopina</taxon>
        <taxon>Cytheroidea</taxon>
        <taxon>Cytherideidae</taxon>
        <taxon>Cyprideis</taxon>
    </lineage>
</organism>
<gene>
    <name evidence="1" type="ORF">CTOB1V02_LOCUS9200</name>
</gene>
<dbReference type="OrthoDB" id="10683045at2759"/>
<evidence type="ECO:0000313" key="1">
    <source>
        <dbReference type="EMBL" id="CAD7231352.1"/>
    </source>
</evidence>